<accession>A0A6J6Y409</accession>
<reference evidence="1" key="1">
    <citation type="submission" date="2020-05" db="EMBL/GenBank/DDBJ databases">
        <authorList>
            <person name="Chiriac C."/>
            <person name="Salcher M."/>
            <person name="Ghai R."/>
            <person name="Kavagutti S V."/>
        </authorList>
    </citation>
    <scope>NUCLEOTIDE SEQUENCE</scope>
</reference>
<protein>
    <submittedName>
        <fullName evidence="1">Unannotated protein</fullName>
    </submittedName>
</protein>
<dbReference type="AlphaFoldDB" id="A0A6J6Y409"/>
<evidence type="ECO:0000313" key="1">
    <source>
        <dbReference type="EMBL" id="CAB4802238.1"/>
    </source>
</evidence>
<organism evidence="1">
    <name type="scientific">freshwater metagenome</name>
    <dbReference type="NCBI Taxonomy" id="449393"/>
    <lineage>
        <taxon>unclassified sequences</taxon>
        <taxon>metagenomes</taxon>
        <taxon>ecological metagenomes</taxon>
    </lineage>
</organism>
<sequence length="297" mass="33974">MRISGVIKRLKSNFRGWIEAHAEGTKFATEREALHHLQLTSDYMMSLLHAQRVPRTALEASAKKVFSQTDEDGITLEILRRIGLDGKTCLEIGCGNGLENNTLILLATGWHAIWIDGLDLAFDAQVNPQRLVHSRSFVTRENVCQLVAKLSENHKPLIEYISIDIDGNDGYLTEELLKNSFHPSVFVVEINEVFPPPIVFRQNYVETHVWDHTRNYGWSLQAFIELFNQYGYRLVACNPHTGVNAFFVRKDHVGHFADIPLDPNELFVGRSIHPYKFRDQKLRFDPATIEHLIASLK</sequence>
<gene>
    <name evidence="1" type="ORF">UFOPK2975_01316</name>
</gene>
<name>A0A6J6Y409_9ZZZZ</name>
<proteinExistence type="predicted"/>
<dbReference type="EMBL" id="CAFAAG010000140">
    <property type="protein sequence ID" value="CAB4802238.1"/>
    <property type="molecule type" value="Genomic_DNA"/>
</dbReference>